<evidence type="ECO:0000313" key="2">
    <source>
        <dbReference type="Proteomes" id="UP000256763"/>
    </source>
</evidence>
<protein>
    <recommendedName>
        <fullName evidence="3">Alpha/beta hydrolase</fullName>
    </recommendedName>
</protein>
<dbReference type="SUPFAM" id="SSF53474">
    <property type="entry name" value="alpha/beta-Hydrolases"/>
    <property type="match status" value="1"/>
</dbReference>
<dbReference type="Gene3D" id="3.40.50.1820">
    <property type="entry name" value="alpha/beta hydrolase"/>
    <property type="match status" value="1"/>
</dbReference>
<gene>
    <name evidence="1" type="ORF">CAL65_13270</name>
</gene>
<dbReference type="OrthoDB" id="9812672at2"/>
<accession>A0A3E0WR51</accession>
<proteinExistence type="predicted"/>
<dbReference type="Proteomes" id="UP000256763">
    <property type="component" value="Unassembled WGS sequence"/>
</dbReference>
<name>A0A3E0WR51_9GAMM</name>
<keyword evidence="2" id="KW-1185">Reference proteome</keyword>
<dbReference type="InterPro" id="IPR029058">
    <property type="entry name" value="AB_hydrolase_fold"/>
</dbReference>
<evidence type="ECO:0000313" key="1">
    <source>
        <dbReference type="EMBL" id="RFA35440.1"/>
    </source>
</evidence>
<reference evidence="2" key="1">
    <citation type="submission" date="2017-05" db="EMBL/GenBank/DDBJ databases">
        <authorList>
            <person name="Sharma S."/>
            <person name="Sidhu C."/>
            <person name="Pinnaka A.K."/>
        </authorList>
    </citation>
    <scope>NUCLEOTIDE SEQUENCE [LARGE SCALE GENOMIC DNA]</scope>
    <source>
        <strain evidence="2">AK93</strain>
    </source>
</reference>
<dbReference type="EMBL" id="NFZW01000012">
    <property type="protein sequence ID" value="RFA35440.1"/>
    <property type="molecule type" value="Genomic_DNA"/>
</dbReference>
<evidence type="ECO:0008006" key="3">
    <source>
        <dbReference type="Google" id="ProtNLM"/>
    </source>
</evidence>
<comment type="caution">
    <text evidence="1">The sequence shown here is derived from an EMBL/GenBank/DDBJ whole genome shotgun (WGS) entry which is preliminary data.</text>
</comment>
<organism evidence="1 2">
    <name type="scientific">Alkalilimnicola ehrlichii</name>
    <dbReference type="NCBI Taxonomy" id="351052"/>
    <lineage>
        <taxon>Bacteria</taxon>
        <taxon>Pseudomonadati</taxon>
        <taxon>Pseudomonadota</taxon>
        <taxon>Gammaproteobacteria</taxon>
        <taxon>Chromatiales</taxon>
        <taxon>Ectothiorhodospiraceae</taxon>
        <taxon>Alkalilimnicola</taxon>
    </lineage>
</organism>
<sequence length="274" mass="28919">MAAGLLLSSAAFAATDTPGEGFDRLYNYASDDGPCSVQRVRGVSSTYYIPTDRSNPNARFNVLVWGNGTGGTATTYRRLLESVASHCIAVAAANTSSSGSGREMSSALDSMRSRYGDILGDKVCTAGHSQGGGGSFNAANLIGADCVIPVQPDTRFTTRIRDDLASHVEVIALWSSRDTLAPASGNRRNVQNASSILTQVETSGEGHFAPTTGRGGNIGTLFRLANIAQLSNNPEHATEARRAFWGPATEYTVTDSHRDISDVRRDRGAEATAP</sequence>
<dbReference type="RefSeq" id="WP_116304025.1">
    <property type="nucleotide sequence ID" value="NZ_NFZV01000037.1"/>
</dbReference>
<dbReference type="AlphaFoldDB" id="A0A3E0WR51"/>